<organism evidence="5 6">
    <name type="scientific">Gonium pectorale</name>
    <name type="common">Green alga</name>
    <dbReference type="NCBI Taxonomy" id="33097"/>
    <lineage>
        <taxon>Eukaryota</taxon>
        <taxon>Viridiplantae</taxon>
        <taxon>Chlorophyta</taxon>
        <taxon>core chlorophytes</taxon>
        <taxon>Chlorophyceae</taxon>
        <taxon>CS clade</taxon>
        <taxon>Chlamydomonadales</taxon>
        <taxon>Volvocaceae</taxon>
        <taxon>Gonium</taxon>
    </lineage>
</organism>
<dbReference type="InterPro" id="IPR017942">
    <property type="entry name" value="Lipid-bd_serum_glycop_N"/>
</dbReference>
<evidence type="ECO:0000259" key="4">
    <source>
        <dbReference type="SMART" id="SM00329"/>
    </source>
</evidence>
<dbReference type="InterPro" id="IPR032942">
    <property type="entry name" value="BPI/LBP/Plunc"/>
</dbReference>
<dbReference type="PANTHER" id="PTHR10504:SF131">
    <property type="entry name" value="BPI2 DOMAIN-CONTAINING PROTEIN"/>
    <property type="match status" value="1"/>
</dbReference>
<reference evidence="6" key="1">
    <citation type="journal article" date="2016" name="Nat. Commun.">
        <title>The Gonium pectorale genome demonstrates co-option of cell cycle regulation during the evolution of multicellularity.</title>
        <authorList>
            <person name="Hanschen E.R."/>
            <person name="Marriage T.N."/>
            <person name="Ferris P.J."/>
            <person name="Hamaji T."/>
            <person name="Toyoda A."/>
            <person name="Fujiyama A."/>
            <person name="Neme R."/>
            <person name="Noguchi H."/>
            <person name="Minakuchi Y."/>
            <person name="Suzuki M."/>
            <person name="Kawai-Toyooka H."/>
            <person name="Smith D.R."/>
            <person name="Sparks H."/>
            <person name="Anderson J."/>
            <person name="Bakaric R."/>
            <person name="Luria V."/>
            <person name="Karger A."/>
            <person name="Kirschner M.W."/>
            <person name="Durand P.M."/>
            <person name="Michod R.E."/>
            <person name="Nozaki H."/>
            <person name="Olson B.J."/>
        </authorList>
    </citation>
    <scope>NUCLEOTIDE SEQUENCE [LARGE SCALE GENOMIC DNA]</scope>
    <source>
        <strain evidence="6">NIES-2863</strain>
    </source>
</reference>
<comment type="similarity">
    <text evidence="1">Belongs to the BPI/LBP/Plunc superfamily. BPI/LBP family.</text>
</comment>
<dbReference type="Gene3D" id="3.15.10.10">
    <property type="entry name" value="Bactericidal permeability-increasing protein, domain 1"/>
    <property type="match status" value="1"/>
</dbReference>
<evidence type="ECO:0000313" key="5">
    <source>
        <dbReference type="EMBL" id="KXZ52312.1"/>
    </source>
</evidence>
<dbReference type="Proteomes" id="UP000075714">
    <property type="component" value="Unassembled WGS sequence"/>
</dbReference>
<feature type="domain" description="Lipid-binding serum glycoprotein C-terminal" evidence="4">
    <location>
        <begin position="322"/>
        <end position="519"/>
    </location>
</feature>
<feature type="compositionally biased region" description="Low complexity" evidence="3">
    <location>
        <begin position="532"/>
        <end position="546"/>
    </location>
</feature>
<dbReference type="Gene3D" id="3.15.20.10">
    <property type="entry name" value="Bactericidal permeability-increasing protein, domain 2"/>
    <property type="match status" value="1"/>
</dbReference>
<name>A0A150GRD3_GONPE</name>
<feature type="region of interest" description="Disordered" evidence="3">
    <location>
        <begin position="526"/>
        <end position="546"/>
    </location>
</feature>
<dbReference type="InterPro" id="IPR017943">
    <property type="entry name" value="Bactericidal_perm-incr_a/b_dom"/>
</dbReference>
<accession>A0A150GRD3</accession>
<proteinExistence type="inferred from homology"/>
<dbReference type="AlphaFoldDB" id="A0A150GRD3"/>
<dbReference type="SMART" id="SM00329">
    <property type="entry name" value="BPI2"/>
    <property type="match status" value="1"/>
</dbReference>
<evidence type="ECO:0000256" key="2">
    <source>
        <dbReference type="ARBA" id="ARBA00023157"/>
    </source>
</evidence>
<protein>
    <recommendedName>
        <fullName evidence="4">Lipid-binding serum glycoprotein C-terminal domain-containing protein</fullName>
    </recommendedName>
</protein>
<dbReference type="PANTHER" id="PTHR10504">
    <property type="entry name" value="BACTERICIDAL PERMEABILITY-INCREASING BPI PROTEIN-RELATED"/>
    <property type="match status" value="1"/>
</dbReference>
<dbReference type="STRING" id="33097.A0A150GRD3"/>
<dbReference type="Pfam" id="PF01273">
    <property type="entry name" value="LBP_BPI_CETP"/>
    <property type="match status" value="1"/>
</dbReference>
<dbReference type="Pfam" id="PF02886">
    <property type="entry name" value="LBP_BPI_CETP_C"/>
    <property type="match status" value="1"/>
</dbReference>
<keyword evidence="2" id="KW-1015">Disulfide bond</keyword>
<dbReference type="SUPFAM" id="SSF55394">
    <property type="entry name" value="Bactericidal permeability-increasing protein, BPI"/>
    <property type="match status" value="2"/>
</dbReference>
<evidence type="ECO:0000256" key="3">
    <source>
        <dbReference type="SAM" id="MobiDB-lite"/>
    </source>
</evidence>
<dbReference type="InterPro" id="IPR001124">
    <property type="entry name" value="Lipid-bd_serum_glycop_C"/>
</dbReference>
<comment type="caution">
    <text evidence="5">The sequence shown here is derived from an EMBL/GenBank/DDBJ whole genome shotgun (WGS) entry which is preliminary data.</text>
</comment>
<keyword evidence="6" id="KW-1185">Reference proteome</keyword>
<sequence>MLVARQQLFDYSIGVAFMFLSQKLQGQHVPDVSKTFNIPIVGSFELQLTDILITDFNCSARSSNLTILGNGFFHLLAGDIGARLTFKWHWTKAGLSGSGDGELLLQGGTIDWVYEVHKDEQLQKPQLVVVTANSQFDSVDLKIHSYSADWLYQAVLTLFNEAVKRQVQNGVQSALDTDVPDRLNQVLGSLPTRLDVRGLPFGAAFEYSLYTAAFVLIKGFAEVELPQPPAPSSTTPAGGLAAGVAAATDAAVKAALGRKAAAEAAQAEATAVQRRRRSRRLAQDQDTVVAGAAAAAAEGGANQMTKCPFEAGPLPIDGDVIAADGRMISIYVHESTANCLLWGLYNSGKLTFSLRDGSVPGLTITTDILALLVPELPTLYPHMKMIINVEALSSPMVSFSAADGTTLTASYRLSLVVANASLGDPEVVRLAANVSVSGAFDWDSSVIGQVEAHHEVEASVLSVPAEQWDNTVVWLLQNYGGLVSLHQAVDMLVKTPIASMVQLANAQATTWDRWYGMSADVQLRLPPPPAPSAARQAQHQAQRQQT</sequence>
<dbReference type="GO" id="GO:0008289">
    <property type="term" value="F:lipid binding"/>
    <property type="evidence" value="ECO:0007669"/>
    <property type="project" value="InterPro"/>
</dbReference>
<evidence type="ECO:0000256" key="1">
    <source>
        <dbReference type="ARBA" id="ARBA00007292"/>
    </source>
</evidence>
<dbReference type="EMBL" id="LSYV01000011">
    <property type="protein sequence ID" value="KXZ52312.1"/>
    <property type="molecule type" value="Genomic_DNA"/>
</dbReference>
<evidence type="ECO:0000313" key="6">
    <source>
        <dbReference type="Proteomes" id="UP000075714"/>
    </source>
</evidence>
<dbReference type="OrthoDB" id="10255543at2759"/>
<gene>
    <name evidence="5" type="ORF">GPECTOR_10g944</name>
</gene>